<organism evidence="4 5">
    <name type="scientific">Fasciolopsis buskii</name>
    <dbReference type="NCBI Taxonomy" id="27845"/>
    <lineage>
        <taxon>Eukaryota</taxon>
        <taxon>Metazoa</taxon>
        <taxon>Spiralia</taxon>
        <taxon>Lophotrochozoa</taxon>
        <taxon>Platyhelminthes</taxon>
        <taxon>Trematoda</taxon>
        <taxon>Digenea</taxon>
        <taxon>Plagiorchiida</taxon>
        <taxon>Echinostomata</taxon>
        <taxon>Echinostomatoidea</taxon>
        <taxon>Fasciolidae</taxon>
        <taxon>Fasciolopsis</taxon>
    </lineage>
</organism>
<dbReference type="EMBL" id="LUCM01004221">
    <property type="protein sequence ID" value="KAA0194641.1"/>
    <property type="molecule type" value="Genomic_DNA"/>
</dbReference>
<evidence type="ECO:0000313" key="4">
    <source>
        <dbReference type="EMBL" id="KAA0194642.1"/>
    </source>
</evidence>
<dbReference type="OrthoDB" id="6287725at2759"/>
<evidence type="ECO:0000313" key="3">
    <source>
        <dbReference type="EMBL" id="KAA0194641.1"/>
    </source>
</evidence>
<dbReference type="InterPro" id="IPR039867">
    <property type="entry name" value="Furry/Tao3/Mor2"/>
</dbReference>
<comment type="caution">
    <text evidence="4">The sequence shown here is derived from an EMBL/GenBank/DDBJ whole genome shotgun (WGS) entry which is preliminary data.</text>
</comment>
<dbReference type="GO" id="GO:0031175">
    <property type="term" value="P:neuron projection development"/>
    <property type="evidence" value="ECO:0007669"/>
    <property type="project" value="TreeGrafter"/>
</dbReference>
<feature type="compositionally biased region" description="Polar residues" evidence="1">
    <location>
        <begin position="16"/>
        <end position="29"/>
    </location>
</feature>
<feature type="domain" description="Cell morphogenesis protein N-terminal" evidence="2">
    <location>
        <begin position="60"/>
        <end position="256"/>
    </location>
</feature>
<dbReference type="PANTHER" id="PTHR12295:SF30">
    <property type="entry name" value="PROTEIN FURRY"/>
    <property type="match status" value="1"/>
</dbReference>
<name>A0A8E0RZ55_9TREM</name>
<dbReference type="InterPro" id="IPR025614">
    <property type="entry name" value="Cell_morpho_N"/>
</dbReference>
<dbReference type="PANTHER" id="PTHR12295">
    <property type="entry name" value="FURRY-RELATED"/>
    <property type="match status" value="1"/>
</dbReference>
<dbReference type="Pfam" id="PF14222">
    <property type="entry name" value="MOR2-PAG1_N"/>
    <property type="match status" value="1"/>
</dbReference>
<gene>
    <name evidence="4" type="ORF">FBUS_10799</name>
    <name evidence="3" type="ORF">FBUS_10800</name>
</gene>
<dbReference type="GO" id="GO:0005938">
    <property type="term" value="C:cell cortex"/>
    <property type="evidence" value="ECO:0007669"/>
    <property type="project" value="TreeGrafter"/>
</dbReference>
<proteinExistence type="predicted"/>
<keyword evidence="5" id="KW-1185">Reference proteome</keyword>
<feature type="region of interest" description="Disordered" evidence="1">
    <location>
        <begin position="1"/>
        <end position="36"/>
    </location>
</feature>
<sequence length="264" mass="30135">MTSSCIDVIGGRDNQRPSNNVPVPTNALNKSDKASQSVTESTYTSKSVYSVSSEMRVLAERRDLAIDIIFCQVLLSLLRQLSYHPGHNHLIEMILDQSFRRFKYREDLQPQNSENVNLVADLYAEIVGVLSQSRFALVRSRFTRHLNELRAKESSPNVKPSIVSLIMGMKFFRVKMHPIEDFVNCFTFLQELGQYFLEVKEPEIKHVLSDLFVEILLPVAAVARQEVNIPALKNFVENLYPTSLELANKKKHIPVRLSFIMPPS</sequence>
<accession>A0A8E0RZ55</accession>
<dbReference type="EMBL" id="LUCM01004221">
    <property type="protein sequence ID" value="KAA0194642.1"/>
    <property type="molecule type" value="Genomic_DNA"/>
</dbReference>
<evidence type="ECO:0000256" key="1">
    <source>
        <dbReference type="SAM" id="MobiDB-lite"/>
    </source>
</evidence>
<dbReference type="Proteomes" id="UP000728185">
    <property type="component" value="Unassembled WGS sequence"/>
</dbReference>
<evidence type="ECO:0000313" key="5">
    <source>
        <dbReference type="Proteomes" id="UP000728185"/>
    </source>
</evidence>
<reference evidence="4" key="1">
    <citation type="submission" date="2019-05" db="EMBL/GenBank/DDBJ databases">
        <title>Annotation for the trematode Fasciolopsis buski.</title>
        <authorList>
            <person name="Choi Y.-J."/>
        </authorList>
    </citation>
    <scope>NUCLEOTIDE SEQUENCE</scope>
    <source>
        <strain evidence="4">HT</strain>
        <tissue evidence="4">Whole worm</tissue>
    </source>
</reference>
<protein>
    <submittedName>
        <fullName evidence="4">Protein furry</fullName>
    </submittedName>
</protein>
<dbReference type="GO" id="GO:0000902">
    <property type="term" value="P:cell morphogenesis"/>
    <property type="evidence" value="ECO:0007669"/>
    <property type="project" value="InterPro"/>
</dbReference>
<dbReference type="GO" id="GO:0030427">
    <property type="term" value="C:site of polarized growth"/>
    <property type="evidence" value="ECO:0007669"/>
    <property type="project" value="TreeGrafter"/>
</dbReference>
<evidence type="ECO:0000259" key="2">
    <source>
        <dbReference type="Pfam" id="PF14222"/>
    </source>
</evidence>
<dbReference type="AlphaFoldDB" id="A0A8E0RZ55"/>